<dbReference type="Proteomes" id="UP000326178">
    <property type="component" value="Chromosome"/>
</dbReference>
<dbReference type="PANTHER" id="PTHR34613:SF1">
    <property type="entry name" value="SLL6017 PROTEIN"/>
    <property type="match status" value="1"/>
</dbReference>
<dbReference type="PANTHER" id="PTHR34613">
    <property type="entry name" value="SLL0800 PROTEIN"/>
    <property type="match status" value="1"/>
</dbReference>
<dbReference type="RefSeq" id="WP_150488193.1">
    <property type="nucleotide sequence ID" value="NZ_BMUV01000001.1"/>
</dbReference>
<keyword evidence="2" id="KW-1185">Reference proteome</keyword>
<accession>A0A5J6F9B5</accession>
<dbReference type="EMBL" id="CP023702">
    <property type="protein sequence ID" value="QEU72862.1"/>
    <property type="molecule type" value="Genomic_DNA"/>
</dbReference>
<reference evidence="1 2" key="1">
    <citation type="submission" date="2017-09" db="EMBL/GenBank/DDBJ databases">
        <authorList>
            <person name="Lee N."/>
            <person name="Cho B.-K."/>
        </authorList>
    </citation>
    <scope>NUCLEOTIDE SEQUENCE [LARGE SCALE GENOMIC DNA]</scope>
    <source>
        <strain evidence="1 2">ATCC 12769</strain>
    </source>
</reference>
<evidence type="ECO:0008006" key="3">
    <source>
        <dbReference type="Google" id="ProtNLM"/>
    </source>
</evidence>
<evidence type="ECO:0000313" key="1">
    <source>
        <dbReference type="EMBL" id="QEU72862.1"/>
    </source>
</evidence>
<dbReference type="KEGG" id="snk:CP967_13380"/>
<protein>
    <recommendedName>
        <fullName evidence="3">Rpn family recombination-promoting nuclease/putative transposase</fullName>
    </recommendedName>
</protein>
<gene>
    <name evidence="1" type="ORF">CP967_13380</name>
</gene>
<name>A0A5J6F9B5_9ACTN</name>
<sequence>MVKSSHEAMHRIFQKEPGIFTRTFRSLGIPFPETVDVGVLTTDLTETEPLERRLDTLLRVETAEGRPYLLAVESQGRRDPAKRSSWPYYLAYLHAKYGIDPVLLVVCQDEATARWAARPIRVGPPEWPSLTVRLMVLGPHNVPVVTDPSTAARDIPLATFSAITHGKDPNAAAILEALASALKTLDEETAVIFGELTELGLGDSPAAHIWRDLMAVDLSFFRSESSQRLRAEGKAEGKAEAVVQVLEQRGFAVPEEARDRIRACADTEVLGRWLARAVTASSVEDVLA</sequence>
<organism evidence="1 2">
    <name type="scientific">Streptomyces nitrosporeus</name>
    <dbReference type="NCBI Taxonomy" id="28894"/>
    <lineage>
        <taxon>Bacteria</taxon>
        <taxon>Bacillati</taxon>
        <taxon>Actinomycetota</taxon>
        <taxon>Actinomycetes</taxon>
        <taxon>Kitasatosporales</taxon>
        <taxon>Streptomycetaceae</taxon>
        <taxon>Streptomyces</taxon>
    </lineage>
</organism>
<dbReference type="AlphaFoldDB" id="A0A5J6F9B5"/>
<evidence type="ECO:0000313" key="2">
    <source>
        <dbReference type="Proteomes" id="UP000326178"/>
    </source>
</evidence>
<proteinExistence type="predicted"/>
<dbReference type="OrthoDB" id="4533444at2"/>